<protein>
    <submittedName>
        <fullName evidence="1">Uncharacterized protein</fullName>
    </submittedName>
</protein>
<keyword evidence="2" id="KW-1185">Reference proteome</keyword>
<proteinExistence type="predicted"/>
<organism evidence="1 2">
    <name type="scientific">Aegilops tauschii subsp. strangulata</name>
    <name type="common">Goatgrass</name>
    <dbReference type="NCBI Taxonomy" id="200361"/>
    <lineage>
        <taxon>Eukaryota</taxon>
        <taxon>Viridiplantae</taxon>
        <taxon>Streptophyta</taxon>
        <taxon>Embryophyta</taxon>
        <taxon>Tracheophyta</taxon>
        <taxon>Spermatophyta</taxon>
        <taxon>Magnoliopsida</taxon>
        <taxon>Liliopsida</taxon>
        <taxon>Poales</taxon>
        <taxon>Poaceae</taxon>
        <taxon>BOP clade</taxon>
        <taxon>Pooideae</taxon>
        <taxon>Triticodae</taxon>
        <taxon>Triticeae</taxon>
        <taxon>Triticinae</taxon>
        <taxon>Aegilops</taxon>
    </lineage>
</organism>
<accession>A0A453KBN1</accession>
<reference evidence="2" key="1">
    <citation type="journal article" date="2014" name="Science">
        <title>Ancient hybridizations among the ancestral genomes of bread wheat.</title>
        <authorList>
            <consortium name="International Wheat Genome Sequencing Consortium,"/>
            <person name="Marcussen T."/>
            <person name="Sandve S.R."/>
            <person name="Heier L."/>
            <person name="Spannagl M."/>
            <person name="Pfeifer M."/>
            <person name="Jakobsen K.S."/>
            <person name="Wulff B.B."/>
            <person name="Steuernagel B."/>
            <person name="Mayer K.F."/>
            <person name="Olsen O.A."/>
        </authorList>
    </citation>
    <scope>NUCLEOTIDE SEQUENCE [LARGE SCALE GENOMIC DNA]</scope>
    <source>
        <strain evidence="2">cv. AL8/78</strain>
    </source>
</reference>
<reference evidence="1" key="3">
    <citation type="journal article" date="2017" name="Nature">
        <title>Genome sequence of the progenitor of the wheat D genome Aegilops tauschii.</title>
        <authorList>
            <person name="Luo M.C."/>
            <person name="Gu Y.Q."/>
            <person name="Puiu D."/>
            <person name="Wang H."/>
            <person name="Twardziok S.O."/>
            <person name="Deal K.R."/>
            <person name="Huo N."/>
            <person name="Zhu T."/>
            <person name="Wang L."/>
            <person name="Wang Y."/>
            <person name="McGuire P.E."/>
            <person name="Liu S."/>
            <person name="Long H."/>
            <person name="Ramasamy R.K."/>
            <person name="Rodriguez J.C."/>
            <person name="Van S.L."/>
            <person name="Yuan L."/>
            <person name="Wang Z."/>
            <person name="Xia Z."/>
            <person name="Xiao L."/>
            <person name="Anderson O.D."/>
            <person name="Ouyang S."/>
            <person name="Liang Y."/>
            <person name="Zimin A.V."/>
            <person name="Pertea G."/>
            <person name="Qi P."/>
            <person name="Bennetzen J.L."/>
            <person name="Dai X."/>
            <person name="Dawson M.W."/>
            <person name="Muller H.G."/>
            <person name="Kugler K."/>
            <person name="Rivarola-Duarte L."/>
            <person name="Spannagl M."/>
            <person name="Mayer K.F.X."/>
            <person name="Lu F.H."/>
            <person name="Bevan M.W."/>
            <person name="Leroy P."/>
            <person name="Li P."/>
            <person name="You F.M."/>
            <person name="Sun Q."/>
            <person name="Liu Z."/>
            <person name="Lyons E."/>
            <person name="Wicker T."/>
            <person name="Salzberg S.L."/>
            <person name="Devos K.M."/>
            <person name="Dvorak J."/>
        </authorList>
    </citation>
    <scope>NUCLEOTIDE SEQUENCE [LARGE SCALE GENOMIC DNA]</scope>
    <source>
        <strain evidence="1">cv. AL8/78</strain>
    </source>
</reference>
<dbReference type="Gramene" id="AET5Gv20361100.1">
    <property type="protein sequence ID" value="AET5Gv20361100.1"/>
    <property type="gene ID" value="AET5Gv20361100"/>
</dbReference>
<reference evidence="1" key="4">
    <citation type="submission" date="2019-03" db="UniProtKB">
        <authorList>
            <consortium name="EnsemblPlants"/>
        </authorList>
    </citation>
    <scope>IDENTIFICATION</scope>
</reference>
<evidence type="ECO:0000313" key="2">
    <source>
        <dbReference type="Proteomes" id="UP000015105"/>
    </source>
</evidence>
<reference evidence="2" key="2">
    <citation type="journal article" date="2017" name="Nat. Plants">
        <title>The Aegilops tauschii genome reveals multiple impacts of transposons.</title>
        <authorList>
            <person name="Zhao G."/>
            <person name="Zou C."/>
            <person name="Li K."/>
            <person name="Wang K."/>
            <person name="Li T."/>
            <person name="Gao L."/>
            <person name="Zhang X."/>
            <person name="Wang H."/>
            <person name="Yang Z."/>
            <person name="Liu X."/>
            <person name="Jiang W."/>
            <person name="Mao L."/>
            <person name="Kong X."/>
            <person name="Jiao Y."/>
            <person name="Jia J."/>
        </authorList>
    </citation>
    <scope>NUCLEOTIDE SEQUENCE [LARGE SCALE GENOMIC DNA]</scope>
    <source>
        <strain evidence="2">cv. AL8/78</strain>
    </source>
</reference>
<reference evidence="1" key="5">
    <citation type="journal article" date="2021" name="G3 (Bethesda)">
        <title>Aegilops tauschii genome assembly Aet v5.0 features greater sequence contiguity and improved annotation.</title>
        <authorList>
            <person name="Wang L."/>
            <person name="Zhu T."/>
            <person name="Rodriguez J.C."/>
            <person name="Deal K.R."/>
            <person name="Dubcovsky J."/>
            <person name="McGuire P.E."/>
            <person name="Lux T."/>
            <person name="Spannagl M."/>
            <person name="Mayer K.F.X."/>
            <person name="Baldrich P."/>
            <person name="Meyers B.C."/>
            <person name="Huo N."/>
            <person name="Gu Y.Q."/>
            <person name="Zhou H."/>
            <person name="Devos K.M."/>
            <person name="Bennetzen J.L."/>
            <person name="Unver T."/>
            <person name="Budak H."/>
            <person name="Gulick P.J."/>
            <person name="Galiba G."/>
            <person name="Kalapos B."/>
            <person name="Nelson D.R."/>
            <person name="Li P."/>
            <person name="You F.M."/>
            <person name="Luo M.C."/>
            <person name="Dvorak J."/>
        </authorList>
    </citation>
    <scope>NUCLEOTIDE SEQUENCE [LARGE SCALE GENOMIC DNA]</scope>
    <source>
        <strain evidence="1">cv. AL8/78</strain>
    </source>
</reference>
<sequence>MLLPCHLCLATLHRKTYVGMCNNGDPCLAALVQQWPTTLQFTSPLMSQGTACPVGYKHLHPIEMHH</sequence>
<dbReference type="AlphaFoldDB" id="A0A453KBN1"/>
<dbReference type="EnsemblPlants" id="AET5Gv20361100.1">
    <property type="protein sequence ID" value="AET5Gv20361100.1"/>
    <property type="gene ID" value="AET5Gv20361100"/>
</dbReference>
<dbReference type="Proteomes" id="UP000015105">
    <property type="component" value="Chromosome 5D"/>
</dbReference>
<name>A0A453KBN1_AEGTS</name>
<evidence type="ECO:0000313" key="1">
    <source>
        <dbReference type="EnsemblPlants" id="AET5Gv20361100.1"/>
    </source>
</evidence>